<reference evidence="1" key="1">
    <citation type="submission" date="2021-02" db="EMBL/GenBank/DDBJ databases">
        <title>First Annotated Genome of the Yellow-green Alga Tribonema minus.</title>
        <authorList>
            <person name="Mahan K.M."/>
        </authorList>
    </citation>
    <scope>NUCLEOTIDE SEQUENCE</scope>
    <source>
        <strain evidence="1">UTEX B ZZ1240</strain>
    </source>
</reference>
<accession>A0A836CE07</accession>
<organism evidence="1 2">
    <name type="scientific">Tribonema minus</name>
    <dbReference type="NCBI Taxonomy" id="303371"/>
    <lineage>
        <taxon>Eukaryota</taxon>
        <taxon>Sar</taxon>
        <taxon>Stramenopiles</taxon>
        <taxon>Ochrophyta</taxon>
        <taxon>PX clade</taxon>
        <taxon>Xanthophyceae</taxon>
        <taxon>Tribonematales</taxon>
        <taxon>Tribonemataceae</taxon>
        <taxon>Tribonema</taxon>
    </lineage>
</organism>
<dbReference type="Gene3D" id="3.40.50.720">
    <property type="entry name" value="NAD(P)-binding Rossmann-like Domain"/>
    <property type="match status" value="1"/>
</dbReference>
<dbReference type="EMBL" id="JAFCMP010000301">
    <property type="protein sequence ID" value="KAG5181673.1"/>
    <property type="molecule type" value="Genomic_DNA"/>
</dbReference>
<dbReference type="GO" id="GO:0004735">
    <property type="term" value="F:pyrroline-5-carboxylate reductase activity"/>
    <property type="evidence" value="ECO:0007669"/>
    <property type="project" value="TreeGrafter"/>
</dbReference>
<dbReference type="Proteomes" id="UP000664859">
    <property type="component" value="Unassembled WGS sequence"/>
</dbReference>
<evidence type="ECO:0008006" key="3">
    <source>
        <dbReference type="Google" id="ProtNLM"/>
    </source>
</evidence>
<dbReference type="InterPro" id="IPR036291">
    <property type="entry name" value="NAD(P)-bd_dom_sf"/>
</dbReference>
<keyword evidence="2" id="KW-1185">Reference proteome</keyword>
<proteinExistence type="predicted"/>
<dbReference type="AlphaFoldDB" id="A0A836CE07"/>
<name>A0A836CE07_9STRA</name>
<sequence>MDPRLRGARINIPPTVDNADVVFLCLLPDAARSVLPSTRFPEHARIISVMATITMAELKALLPDVNPSRIVRCIPLPSCARRLGPILQYPGTGGIYAAGDPLLQQIGTPVVCASEADMEPLIALTAMITPYHAFQQSLSEWAQEEGVEAPVAGAFVGALFSALGRLSEREFDPAFNTFADMADDAATRGGLNEQTGATLGRAGVWGQVKGACGAILQRLRGG</sequence>
<dbReference type="GO" id="GO:0055129">
    <property type="term" value="P:L-proline biosynthetic process"/>
    <property type="evidence" value="ECO:0007669"/>
    <property type="project" value="TreeGrafter"/>
</dbReference>
<dbReference type="SUPFAM" id="SSF51735">
    <property type="entry name" value="NAD(P)-binding Rossmann-fold domains"/>
    <property type="match status" value="1"/>
</dbReference>
<gene>
    <name evidence="1" type="ORF">JKP88DRAFT_165343</name>
</gene>
<comment type="caution">
    <text evidence="1">The sequence shown here is derived from an EMBL/GenBank/DDBJ whole genome shotgun (WGS) entry which is preliminary data.</text>
</comment>
<evidence type="ECO:0000313" key="2">
    <source>
        <dbReference type="Proteomes" id="UP000664859"/>
    </source>
</evidence>
<dbReference type="OrthoDB" id="10263291at2759"/>
<dbReference type="PANTHER" id="PTHR11645:SF13">
    <property type="entry name" value="PYRROLINE-5-CARBOXYLATE REDUCTASE CATALYTIC N-TERMINAL DOMAIN-CONTAINING PROTEIN"/>
    <property type="match status" value="1"/>
</dbReference>
<evidence type="ECO:0000313" key="1">
    <source>
        <dbReference type="EMBL" id="KAG5181673.1"/>
    </source>
</evidence>
<dbReference type="PANTHER" id="PTHR11645">
    <property type="entry name" value="PYRROLINE-5-CARBOXYLATE REDUCTASE"/>
    <property type="match status" value="1"/>
</dbReference>
<protein>
    <recommendedName>
        <fullName evidence="3">Pyrroline-5-carboxylate reductase</fullName>
    </recommendedName>
</protein>